<evidence type="ECO:0000256" key="1">
    <source>
        <dbReference type="ARBA" id="ARBA00004141"/>
    </source>
</evidence>
<reference evidence="8 9" key="1">
    <citation type="submission" date="2016-12" db="EMBL/GenBank/DDBJ databases">
        <title>The genomes of Aspergillus section Nigri reveals drivers in fungal speciation.</title>
        <authorList>
            <consortium name="DOE Joint Genome Institute"/>
            <person name="Vesth T.C."/>
            <person name="Nybo J."/>
            <person name="Theobald S."/>
            <person name="Brandl J."/>
            <person name="Frisvad J.C."/>
            <person name="Nielsen K.F."/>
            <person name="Lyhne E.K."/>
            <person name="Kogle M.E."/>
            <person name="Kuo A."/>
            <person name="Riley R."/>
            <person name="Clum A."/>
            <person name="Nolan M."/>
            <person name="Lipzen A."/>
            <person name="Salamov A."/>
            <person name="Henrissat B."/>
            <person name="Wiebenga A."/>
            <person name="De Vries R.P."/>
            <person name="Grigoriev I.V."/>
            <person name="Mortensen U.H."/>
            <person name="Andersen M.R."/>
            <person name="Baker S.E."/>
        </authorList>
    </citation>
    <scope>NUCLEOTIDE SEQUENCE [LARGE SCALE GENOMIC DNA]</scope>
    <source>
        <strain evidence="8 9">IBT 23096</strain>
    </source>
</reference>
<evidence type="ECO:0000256" key="2">
    <source>
        <dbReference type="ARBA" id="ARBA00022692"/>
    </source>
</evidence>
<evidence type="ECO:0000256" key="3">
    <source>
        <dbReference type="ARBA" id="ARBA00022989"/>
    </source>
</evidence>
<dbReference type="STRING" id="1392250.A0A2I2G8Y8"/>
<dbReference type="Pfam" id="PF20684">
    <property type="entry name" value="Fung_rhodopsin"/>
    <property type="match status" value="1"/>
</dbReference>
<evidence type="ECO:0000259" key="7">
    <source>
        <dbReference type="Pfam" id="PF20684"/>
    </source>
</evidence>
<comment type="subcellular location">
    <subcellularLocation>
        <location evidence="1">Membrane</location>
        <topology evidence="1">Multi-pass membrane protein</topology>
    </subcellularLocation>
</comment>
<keyword evidence="3 6" id="KW-1133">Transmembrane helix</keyword>
<organism evidence="8 9">
    <name type="scientific">Aspergillus steynii IBT 23096</name>
    <dbReference type="NCBI Taxonomy" id="1392250"/>
    <lineage>
        <taxon>Eukaryota</taxon>
        <taxon>Fungi</taxon>
        <taxon>Dikarya</taxon>
        <taxon>Ascomycota</taxon>
        <taxon>Pezizomycotina</taxon>
        <taxon>Eurotiomycetes</taxon>
        <taxon>Eurotiomycetidae</taxon>
        <taxon>Eurotiales</taxon>
        <taxon>Aspergillaceae</taxon>
        <taxon>Aspergillus</taxon>
        <taxon>Aspergillus subgen. Circumdati</taxon>
    </lineage>
</organism>
<dbReference type="AlphaFoldDB" id="A0A2I2G8Y8"/>
<feature type="transmembrane region" description="Helical" evidence="6">
    <location>
        <begin position="245"/>
        <end position="266"/>
    </location>
</feature>
<keyword evidence="4 6" id="KW-0472">Membrane</keyword>
<keyword evidence="9" id="KW-1185">Reference proteome</keyword>
<dbReference type="PANTHER" id="PTHR33048">
    <property type="entry name" value="PTH11-LIKE INTEGRAL MEMBRANE PROTEIN (AFU_ORTHOLOGUE AFUA_5G11245)"/>
    <property type="match status" value="1"/>
</dbReference>
<proteinExistence type="inferred from homology"/>
<feature type="transmembrane region" description="Helical" evidence="6">
    <location>
        <begin position="89"/>
        <end position="113"/>
    </location>
</feature>
<feature type="transmembrane region" description="Helical" evidence="6">
    <location>
        <begin position="166"/>
        <end position="191"/>
    </location>
</feature>
<evidence type="ECO:0000256" key="6">
    <source>
        <dbReference type="SAM" id="Phobius"/>
    </source>
</evidence>
<feature type="transmembrane region" description="Helical" evidence="6">
    <location>
        <begin position="55"/>
        <end position="77"/>
    </location>
</feature>
<dbReference type="GeneID" id="36550359"/>
<name>A0A2I2G8Y8_9EURO</name>
<evidence type="ECO:0000313" key="8">
    <source>
        <dbReference type="EMBL" id="PLB49303.1"/>
    </source>
</evidence>
<comment type="similarity">
    <text evidence="5">Belongs to the SAT4 family.</text>
</comment>
<dbReference type="InterPro" id="IPR052337">
    <property type="entry name" value="SAT4-like"/>
</dbReference>
<dbReference type="OrthoDB" id="10017208at2759"/>
<comment type="caution">
    <text evidence="8">The sequence shown here is derived from an EMBL/GenBank/DDBJ whole genome shotgun (WGS) entry which is preliminary data.</text>
</comment>
<dbReference type="VEuPathDB" id="FungiDB:P170DRAFT_179744"/>
<feature type="transmembrane region" description="Helical" evidence="6">
    <location>
        <begin position="211"/>
        <end position="233"/>
    </location>
</feature>
<keyword evidence="2 6" id="KW-0812">Transmembrane</keyword>
<protein>
    <recommendedName>
        <fullName evidence="7">Rhodopsin domain-containing protein</fullName>
    </recommendedName>
</protein>
<feature type="domain" description="Rhodopsin" evidence="7">
    <location>
        <begin position="73"/>
        <end position="310"/>
    </location>
</feature>
<dbReference type="RefSeq" id="XP_024704605.1">
    <property type="nucleotide sequence ID" value="XM_024842661.1"/>
</dbReference>
<dbReference type="Proteomes" id="UP000234275">
    <property type="component" value="Unassembled WGS sequence"/>
</dbReference>
<feature type="transmembrane region" description="Helical" evidence="6">
    <location>
        <begin position="133"/>
        <end position="154"/>
    </location>
</feature>
<sequence>MMRVSEFRILRWLRRVSPSRRHDLHKVLFGLTMADSSTAEQSPELGYSHDNLRHVVITATCFALILSTVSVILRLFCRVVTKTKMFLDDYLIIVALVFLYAVSFSGVILLYNGLGTHIYFVPPQELVVYMKTLSTGSFTYTLCIAFVKLSILAFYKRLFPIKPMVLGVNVVGSLVILWAYGVCLVGALTCIPFRKLWEPTTPGGCIDLPKFYYGLQIPNIVTDAIILAMPMKVVWNLHVPRAQKVALSGIFLLGFLTLIFDIIRLVAMVELSEAGNDITYAQTQPSVWTCIEPAVGITAACLSNMRPLFKFLPDMPKIPWPRSFRSLRSFTLSSSGRRKSHSGKRIRTTTVVEIHSRNSSKSASSG</sequence>
<gene>
    <name evidence="8" type="ORF">P170DRAFT_179744</name>
</gene>
<evidence type="ECO:0000313" key="9">
    <source>
        <dbReference type="Proteomes" id="UP000234275"/>
    </source>
</evidence>
<dbReference type="GO" id="GO:0016020">
    <property type="term" value="C:membrane"/>
    <property type="evidence" value="ECO:0007669"/>
    <property type="project" value="UniProtKB-SubCell"/>
</dbReference>
<evidence type="ECO:0000256" key="4">
    <source>
        <dbReference type="ARBA" id="ARBA00023136"/>
    </source>
</evidence>
<dbReference type="EMBL" id="MSFO01000004">
    <property type="protein sequence ID" value="PLB49303.1"/>
    <property type="molecule type" value="Genomic_DNA"/>
</dbReference>
<dbReference type="PANTHER" id="PTHR33048:SF47">
    <property type="entry name" value="INTEGRAL MEMBRANE PROTEIN-RELATED"/>
    <property type="match status" value="1"/>
</dbReference>
<evidence type="ECO:0000256" key="5">
    <source>
        <dbReference type="ARBA" id="ARBA00038359"/>
    </source>
</evidence>
<dbReference type="InterPro" id="IPR049326">
    <property type="entry name" value="Rhodopsin_dom_fungi"/>
</dbReference>
<accession>A0A2I2G8Y8</accession>